<keyword evidence="8" id="KW-1185">Reference proteome</keyword>
<dbReference type="PANTHER" id="PTHR18968">
    <property type="entry name" value="THIAMINE PYROPHOSPHATE ENZYMES"/>
    <property type="match status" value="1"/>
</dbReference>
<sequence>MQDERAMERLSGAEALARMLQAHGAGPIFLSGGLSSAPLDGALVELGLAHAPIVDARAAAFAADAYAQASGRVGLVSLARSALVAEASAGLLAAREAGSPVLAILPEPDALDATILAGSCKETIRVARAADVPGLVRRAFIAATTGRPGPVALVVPEAVRAQEADVATDDLVEHGRFEAASALRARPDLEALNEAAERLAGAERPLVLAGPDVHVSRAAKALQELAEAQSLPVAHTPGGIGAVACTGEIAAGLVRPGGVAAKALAEADLVIAIGGALDELAARHPELVGFPARVIALEAQAEAIGRVRAVDVPLWGDPRAGIEALAHVLDKREAGVPEARAAWAASLAAARAEEREAHAARLASTPEAPSLARLVALLDAYMPADGLLLVEPGAVAEAAHRGFTVKRCGRGLLVARGPAAEGAAFPAALGAALAVPGRVVVALAGERGATRAIGILESARRLGVPINLVVADTSAAQGAADATGEGVPAELAETRFDRAAEGLGCMGRRAQTLDEMASSLEEVLSFRDGPALLDVKIANSDDLDTM</sequence>
<evidence type="ECO:0000259" key="4">
    <source>
        <dbReference type="Pfam" id="PF00205"/>
    </source>
</evidence>
<dbReference type="GO" id="GO:0030976">
    <property type="term" value="F:thiamine pyrophosphate binding"/>
    <property type="evidence" value="ECO:0007669"/>
    <property type="project" value="InterPro"/>
</dbReference>
<feature type="domain" description="Thiamine pyrophosphate enzyme central" evidence="4">
    <location>
        <begin position="192"/>
        <end position="325"/>
    </location>
</feature>
<evidence type="ECO:0000313" key="7">
    <source>
        <dbReference type="EMBL" id="GGK23509.1"/>
    </source>
</evidence>
<dbReference type="Gene3D" id="3.40.50.1220">
    <property type="entry name" value="TPP-binding domain"/>
    <property type="match status" value="1"/>
</dbReference>
<dbReference type="CDD" id="cd07035">
    <property type="entry name" value="TPP_PYR_POX_like"/>
    <property type="match status" value="1"/>
</dbReference>
<organism evidence="7 8">
    <name type="scientific">Salinarimonas ramus</name>
    <dbReference type="NCBI Taxonomy" id="690164"/>
    <lineage>
        <taxon>Bacteria</taxon>
        <taxon>Pseudomonadati</taxon>
        <taxon>Pseudomonadota</taxon>
        <taxon>Alphaproteobacteria</taxon>
        <taxon>Hyphomicrobiales</taxon>
        <taxon>Salinarimonadaceae</taxon>
        <taxon>Salinarimonas</taxon>
    </lineage>
</organism>
<dbReference type="GO" id="GO:0005948">
    <property type="term" value="C:acetolactate synthase complex"/>
    <property type="evidence" value="ECO:0007669"/>
    <property type="project" value="TreeGrafter"/>
</dbReference>
<dbReference type="InterPro" id="IPR012001">
    <property type="entry name" value="Thiamin_PyroP_enz_TPP-bd_dom"/>
</dbReference>
<dbReference type="Pfam" id="PF02776">
    <property type="entry name" value="TPP_enzyme_N"/>
    <property type="match status" value="1"/>
</dbReference>
<dbReference type="InterPro" id="IPR029061">
    <property type="entry name" value="THDP-binding"/>
</dbReference>
<dbReference type="GO" id="GO:0000287">
    <property type="term" value="F:magnesium ion binding"/>
    <property type="evidence" value="ECO:0007669"/>
    <property type="project" value="InterPro"/>
</dbReference>
<dbReference type="EMBL" id="BMMF01000002">
    <property type="protein sequence ID" value="GGK23509.1"/>
    <property type="molecule type" value="Genomic_DNA"/>
</dbReference>
<dbReference type="SUPFAM" id="SSF52467">
    <property type="entry name" value="DHS-like NAD/FAD-binding domain"/>
    <property type="match status" value="1"/>
</dbReference>
<evidence type="ECO:0000313" key="8">
    <source>
        <dbReference type="Proteomes" id="UP000600449"/>
    </source>
</evidence>
<dbReference type="InterPro" id="IPR012000">
    <property type="entry name" value="Thiamin_PyroP_enz_cen_dom"/>
</dbReference>
<gene>
    <name evidence="7" type="primary">ilvB</name>
    <name evidence="7" type="ORF">GCM10011322_07810</name>
</gene>
<dbReference type="GO" id="GO:0009097">
    <property type="term" value="P:isoleucine biosynthetic process"/>
    <property type="evidence" value="ECO:0007669"/>
    <property type="project" value="TreeGrafter"/>
</dbReference>
<dbReference type="GO" id="GO:0003984">
    <property type="term" value="F:acetolactate synthase activity"/>
    <property type="evidence" value="ECO:0007669"/>
    <property type="project" value="TreeGrafter"/>
</dbReference>
<accession>A0A917V2J4</accession>
<dbReference type="GO" id="GO:0050660">
    <property type="term" value="F:flavin adenine dinucleotide binding"/>
    <property type="evidence" value="ECO:0007669"/>
    <property type="project" value="TreeGrafter"/>
</dbReference>
<keyword evidence="2 3" id="KW-0786">Thiamine pyrophosphate</keyword>
<feature type="domain" description="Thiamine pyrophosphate enzyme TPP-binding" evidence="5">
    <location>
        <begin position="398"/>
        <end position="535"/>
    </location>
</feature>
<evidence type="ECO:0000259" key="6">
    <source>
        <dbReference type="Pfam" id="PF02776"/>
    </source>
</evidence>
<evidence type="ECO:0000256" key="2">
    <source>
        <dbReference type="ARBA" id="ARBA00023052"/>
    </source>
</evidence>
<feature type="domain" description="Thiamine pyrophosphate enzyme N-terminal TPP-binding" evidence="6">
    <location>
        <begin position="11"/>
        <end position="105"/>
    </location>
</feature>
<dbReference type="InterPro" id="IPR011766">
    <property type="entry name" value="TPP_enzyme_TPP-bd"/>
</dbReference>
<evidence type="ECO:0000256" key="1">
    <source>
        <dbReference type="ARBA" id="ARBA00007812"/>
    </source>
</evidence>
<protein>
    <submittedName>
        <fullName evidence="7">Acetolactate synthase</fullName>
    </submittedName>
</protein>
<dbReference type="Proteomes" id="UP000600449">
    <property type="component" value="Unassembled WGS sequence"/>
</dbReference>
<dbReference type="Gene3D" id="3.40.50.970">
    <property type="match status" value="2"/>
</dbReference>
<evidence type="ECO:0000256" key="3">
    <source>
        <dbReference type="RuleBase" id="RU362132"/>
    </source>
</evidence>
<comment type="similarity">
    <text evidence="1 3">Belongs to the TPP enzyme family.</text>
</comment>
<proteinExistence type="inferred from homology"/>
<reference evidence="7 8" key="1">
    <citation type="journal article" date="2014" name="Int. J. Syst. Evol. Microbiol.">
        <title>Complete genome sequence of Corynebacterium casei LMG S-19264T (=DSM 44701T), isolated from a smear-ripened cheese.</title>
        <authorList>
            <consortium name="US DOE Joint Genome Institute (JGI-PGF)"/>
            <person name="Walter F."/>
            <person name="Albersmeier A."/>
            <person name="Kalinowski J."/>
            <person name="Ruckert C."/>
        </authorList>
    </citation>
    <scope>NUCLEOTIDE SEQUENCE [LARGE SCALE GENOMIC DNA]</scope>
    <source>
        <strain evidence="7 8">CGMCC 1.9161</strain>
    </source>
</reference>
<dbReference type="InterPro" id="IPR029035">
    <property type="entry name" value="DHS-like_NAD/FAD-binding_dom"/>
</dbReference>
<dbReference type="RefSeq" id="WP_188909785.1">
    <property type="nucleotide sequence ID" value="NZ_BMMF01000002.1"/>
</dbReference>
<dbReference type="GO" id="GO:0009099">
    <property type="term" value="P:L-valine biosynthetic process"/>
    <property type="evidence" value="ECO:0007669"/>
    <property type="project" value="TreeGrafter"/>
</dbReference>
<dbReference type="AlphaFoldDB" id="A0A917V2J4"/>
<comment type="caution">
    <text evidence="7">The sequence shown here is derived from an EMBL/GenBank/DDBJ whole genome shotgun (WGS) entry which is preliminary data.</text>
</comment>
<dbReference type="InterPro" id="IPR045229">
    <property type="entry name" value="TPP_enz"/>
</dbReference>
<dbReference type="Pfam" id="PF02775">
    <property type="entry name" value="TPP_enzyme_C"/>
    <property type="match status" value="1"/>
</dbReference>
<name>A0A917V2J4_9HYPH</name>
<dbReference type="PANTHER" id="PTHR18968:SF13">
    <property type="entry name" value="ACETOLACTATE SYNTHASE CATALYTIC SUBUNIT, MITOCHONDRIAL"/>
    <property type="match status" value="1"/>
</dbReference>
<dbReference type="Pfam" id="PF00205">
    <property type="entry name" value="TPP_enzyme_M"/>
    <property type="match status" value="1"/>
</dbReference>
<dbReference type="SUPFAM" id="SSF52518">
    <property type="entry name" value="Thiamin diphosphate-binding fold (THDP-binding)"/>
    <property type="match status" value="2"/>
</dbReference>
<dbReference type="CDD" id="cd00568">
    <property type="entry name" value="TPP_enzymes"/>
    <property type="match status" value="1"/>
</dbReference>
<evidence type="ECO:0000259" key="5">
    <source>
        <dbReference type="Pfam" id="PF02775"/>
    </source>
</evidence>